<proteinExistence type="inferred from homology"/>
<dbReference type="PIRSF" id="PIRSF001771">
    <property type="entry name" value="Cyclin_A_B_D_E"/>
    <property type="match status" value="1"/>
</dbReference>
<dbReference type="STRING" id="37003.ENSKMAP00000017487"/>
<evidence type="ECO:0000259" key="10">
    <source>
        <dbReference type="SMART" id="SM01332"/>
    </source>
</evidence>
<comment type="function">
    <text evidence="1">Essential for the control of the cell cycle at the G2/M (mitosis) transition.</text>
</comment>
<dbReference type="PANTHER" id="PTHR10177">
    <property type="entry name" value="CYCLINS"/>
    <property type="match status" value="1"/>
</dbReference>
<evidence type="ECO:0000256" key="5">
    <source>
        <dbReference type="ARBA" id="ARBA00023306"/>
    </source>
</evidence>
<evidence type="ECO:0000256" key="1">
    <source>
        <dbReference type="ARBA" id="ARBA00003222"/>
    </source>
</evidence>
<evidence type="ECO:0000313" key="12">
    <source>
        <dbReference type="Proteomes" id="UP000264800"/>
    </source>
</evidence>
<feature type="domain" description="Cyclin-like" evidence="9">
    <location>
        <begin position="238"/>
        <end position="315"/>
    </location>
</feature>
<dbReference type="InterPro" id="IPR039361">
    <property type="entry name" value="Cyclin"/>
</dbReference>
<dbReference type="InterPro" id="IPR046965">
    <property type="entry name" value="Cyclin_A/B-like"/>
</dbReference>
<feature type="domain" description="Cyclin-like" evidence="9">
    <location>
        <begin position="141"/>
        <end position="225"/>
    </location>
</feature>
<evidence type="ECO:0000256" key="8">
    <source>
        <dbReference type="RuleBase" id="RU000383"/>
    </source>
</evidence>
<evidence type="ECO:0000313" key="11">
    <source>
        <dbReference type="Ensembl" id="ENSKMAP00000017487.1"/>
    </source>
</evidence>
<evidence type="ECO:0000256" key="2">
    <source>
        <dbReference type="ARBA" id="ARBA00006955"/>
    </source>
</evidence>
<dbReference type="GeneTree" id="ENSGT00940000155405"/>
<feature type="domain" description="Cyclin C-terminal" evidence="10">
    <location>
        <begin position="234"/>
        <end position="331"/>
    </location>
</feature>
<evidence type="ECO:0000256" key="4">
    <source>
        <dbReference type="ARBA" id="ARBA00023127"/>
    </source>
</evidence>
<evidence type="ECO:0000259" key="9">
    <source>
        <dbReference type="SMART" id="SM00385"/>
    </source>
</evidence>
<dbReference type="Proteomes" id="UP000264800">
    <property type="component" value="Unplaced"/>
</dbReference>
<dbReference type="GO" id="GO:0044772">
    <property type="term" value="P:mitotic cell cycle phase transition"/>
    <property type="evidence" value="ECO:0007669"/>
    <property type="project" value="InterPro"/>
</dbReference>
<keyword evidence="5" id="KW-0131">Cell cycle</keyword>
<name>A0A3Q3FYZ3_KRYMA</name>
<dbReference type="Pfam" id="PF00134">
    <property type="entry name" value="Cyclin_N"/>
    <property type="match status" value="1"/>
</dbReference>
<keyword evidence="12" id="KW-1185">Reference proteome</keyword>
<evidence type="ECO:0000256" key="7">
    <source>
        <dbReference type="ARBA" id="ARBA00040980"/>
    </source>
</evidence>
<dbReference type="InterPro" id="IPR013763">
    <property type="entry name" value="Cyclin-like_dom"/>
</dbReference>
<reference evidence="11" key="2">
    <citation type="submission" date="2025-09" db="UniProtKB">
        <authorList>
            <consortium name="Ensembl"/>
        </authorList>
    </citation>
    <scope>IDENTIFICATION</scope>
</reference>
<dbReference type="FunFam" id="1.10.472.10:FF:000001">
    <property type="entry name" value="G2/mitotic-specific cyclin"/>
    <property type="match status" value="1"/>
</dbReference>
<dbReference type="Ensembl" id="ENSKMAT00000017729.1">
    <property type="protein sequence ID" value="ENSKMAP00000017487.1"/>
    <property type="gene ID" value="ENSKMAG00000013007.1"/>
</dbReference>
<dbReference type="SMART" id="SM01332">
    <property type="entry name" value="Cyclin_C"/>
    <property type="match status" value="1"/>
</dbReference>
<dbReference type="CDD" id="cd20507">
    <property type="entry name" value="CYCLIN_CCNB1-like_rpt1"/>
    <property type="match status" value="1"/>
</dbReference>
<dbReference type="Pfam" id="PF02984">
    <property type="entry name" value="Cyclin_C"/>
    <property type="match status" value="1"/>
</dbReference>
<dbReference type="SMART" id="SM00385">
    <property type="entry name" value="CYCLIN"/>
    <property type="match status" value="2"/>
</dbReference>
<dbReference type="GO" id="GO:0051301">
    <property type="term" value="P:cell division"/>
    <property type="evidence" value="ECO:0007669"/>
    <property type="project" value="UniProtKB-KW"/>
</dbReference>
<evidence type="ECO:0000256" key="3">
    <source>
        <dbReference type="ARBA" id="ARBA00022618"/>
    </source>
</evidence>
<dbReference type="InterPro" id="IPR006671">
    <property type="entry name" value="Cyclin_N"/>
</dbReference>
<dbReference type="PROSITE" id="PS00292">
    <property type="entry name" value="CYCLINS"/>
    <property type="match status" value="1"/>
</dbReference>
<protein>
    <recommendedName>
        <fullName evidence="7">G2/mitotic-specific cyclin-B2</fullName>
    </recommendedName>
</protein>
<dbReference type="InterPro" id="IPR036915">
    <property type="entry name" value="Cyclin-like_sf"/>
</dbReference>
<dbReference type="GO" id="GO:0016538">
    <property type="term" value="F:cyclin-dependent protein serine/threonine kinase regulator activity"/>
    <property type="evidence" value="ECO:0007669"/>
    <property type="project" value="InterPro"/>
</dbReference>
<dbReference type="InterPro" id="IPR048258">
    <property type="entry name" value="Cyclins_cyclin-box"/>
</dbReference>
<evidence type="ECO:0000256" key="6">
    <source>
        <dbReference type="ARBA" id="ARBA00025821"/>
    </source>
</evidence>
<dbReference type="InterPro" id="IPR004367">
    <property type="entry name" value="Cyclin_C-dom"/>
</dbReference>
<dbReference type="Gene3D" id="1.10.472.10">
    <property type="entry name" value="Cyclin-like"/>
    <property type="match status" value="2"/>
</dbReference>
<comment type="subunit">
    <text evidence="6">Interacts with the CDK1 protein kinase to form a serine/threonine kinase holoenzyme complex also known as maturation promoting factor (MPF). The cyclin subunit imparts substrate specificity to the complex.</text>
</comment>
<accession>A0A3Q3FYZ3</accession>
<keyword evidence="4 8" id="KW-0195">Cyclin</keyword>
<organism evidence="11 12">
    <name type="scientific">Kryptolebias marmoratus</name>
    <name type="common">Mangrove killifish</name>
    <name type="synonym">Rivulus marmoratus</name>
    <dbReference type="NCBI Taxonomy" id="37003"/>
    <lineage>
        <taxon>Eukaryota</taxon>
        <taxon>Metazoa</taxon>
        <taxon>Chordata</taxon>
        <taxon>Craniata</taxon>
        <taxon>Vertebrata</taxon>
        <taxon>Euteleostomi</taxon>
        <taxon>Actinopterygii</taxon>
        <taxon>Neopterygii</taxon>
        <taxon>Teleostei</taxon>
        <taxon>Neoteleostei</taxon>
        <taxon>Acanthomorphata</taxon>
        <taxon>Ovalentaria</taxon>
        <taxon>Atherinomorphae</taxon>
        <taxon>Cyprinodontiformes</taxon>
        <taxon>Rivulidae</taxon>
        <taxon>Kryptolebias</taxon>
    </lineage>
</organism>
<reference evidence="11" key="1">
    <citation type="submission" date="2025-08" db="UniProtKB">
        <authorList>
            <consortium name="Ensembl"/>
        </authorList>
    </citation>
    <scope>IDENTIFICATION</scope>
</reference>
<comment type="similarity">
    <text evidence="2">Belongs to the cyclin family. Cyclin AB subfamily.</text>
</comment>
<keyword evidence="3" id="KW-0132">Cell division</keyword>
<dbReference type="SUPFAM" id="SSF47954">
    <property type="entry name" value="Cyclin-like"/>
    <property type="match status" value="2"/>
</dbReference>
<sequence length="346" mass="38940">PGKNSSAAPRRAALGELTNFPDATVKTKKLAESQMPSKTSCSQKVKLAKEAAVVQVPAAAEPLQSLAEADVSMKEDELCQAFSEVLFTGHDVDEQDGEQRQHCSLYVKEIYSYLHVLEVGFCPDYMQGYEITASMRALLVDWLVQVHAKFQLLQETLYLTVAILDRFLQVQPVSRRKLQLAGITAMLLACKYEEIYAPEVGDFAYITDNAYTKSQILVMEQLILRSLNFQLGRPLPLHFLRQASKVANKHTLAKYLMELTLLDYDMVHYRPSEIAAASLCFSQLLFGWQPWVSELPVELYTDRLSLLNLSQAVKNKYSTNKLLKISLIPELKSNTVRNMAAPLVNC</sequence>
<dbReference type="AlphaFoldDB" id="A0A3Q3FYZ3"/>